<dbReference type="WBParaSite" id="JU765_v2.g8959.t1">
    <property type="protein sequence ID" value="JU765_v2.g8959.t1"/>
    <property type="gene ID" value="JU765_v2.g8959"/>
</dbReference>
<sequence length="153" mass="17616">MSNYRSASFFEMAANPLMLGSLAVGLLMLATVKDHENKISDSYAAEIEQVSKQIDFEFETFRNLTKISFETMDDPTVEQIIQQIVNDEQKITDSYAMEIEQVSKQIDFEFETFKNLTKINFETMDDPTVEQIIQQNTFILLFGSFLLVVLSKQ</sequence>
<name>A0AC34RPG1_9BILA</name>
<evidence type="ECO:0000313" key="2">
    <source>
        <dbReference type="WBParaSite" id="JU765_v2.g8959.t1"/>
    </source>
</evidence>
<dbReference type="Proteomes" id="UP000887576">
    <property type="component" value="Unplaced"/>
</dbReference>
<proteinExistence type="predicted"/>
<accession>A0AC34RPG1</accession>
<organism evidence="1 2">
    <name type="scientific">Panagrolaimus sp. JU765</name>
    <dbReference type="NCBI Taxonomy" id="591449"/>
    <lineage>
        <taxon>Eukaryota</taxon>
        <taxon>Metazoa</taxon>
        <taxon>Ecdysozoa</taxon>
        <taxon>Nematoda</taxon>
        <taxon>Chromadorea</taxon>
        <taxon>Rhabditida</taxon>
        <taxon>Tylenchina</taxon>
        <taxon>Panagrolaimomorpha</taxon>
        <taxon>Panagrolaimoidea</taxon>
        <taxon>Panagrolaimidae</taxon>
        <taxon>Panagrolaimus</taxon>
    </lineage>
</organism>
<evidence type="ECO:0000313" key="1">
    <source>
        <dbReference type="Proteomes" id="UP000887576"/>
    </source>
</evidence>
<protein>
    <submittedName>
        <fullName evidence="2">Uncharacterized protein</fullName>
    </submittedName>
</protein>
<reference evidence="2" key="1">
    <citation type="submission" date="2022-11" db="UniProtKB">
        <authorList>
            <consortium name="WormBaseParasite"/>
        </authorList>
    </citation>
    <scope>IDENTIFICATION</scope>
</reference>